<dbReference type="AlphaFoldDB" id="A0A1I7T0W8"/>
<feature type="domain" description="F-box" evidence="1">
    <location>
        <begin position="21"/>
        <end position="59"/>
    </location>
</feature>
<dbReference type="InterPro" id="IPR001810">
    <property type="entry name" value="F-box_dom"/>
</dbReference>
<organism evidence="2 3">
    <name type="scientific">Caenorhabditis tropicalis</name>
    <dbReference type="NCBI Taxonomy" id="1561998"/>
    <lineage>
        <taxon>Eukaryota</taxon>
        <taxon>Metazoa</taxon>
        <taxon>Ecdysozoa</taxon>
        <taxon>Nematoda</taxon>
        <taxon>Chromadorea</taxon>
        <taxon>Rhabditida</taxon>
        <taxon>Rhabditina</taxon>
        <taxon>Rhabditomorpha</taxon>
        <taxon>Rhabditoidea</taxon>
        <taxon>Rhabditidae</taxon>
        <taxon>Peloderinae</taxon>
        <taxon>Caenorhabditis</taxon>
    </lineage>
</organism>
<accession>A0A1I7T0W8</accession>
<proteinExistence type="predicted"/>
<evidence type="ECO:0000259" key="1">
    <source>
        <dbReference type="Pfam" id="PF00646"/>
    </source>
</evidence>
<dbReference type="WBParaSite" id="Csp11.Scaffold452.g1335.t2">
    <property type="protein sequence ID" value="Csp11.Scaffold452.g1335.t2"/>
    <property type="gene ID" value="Csp11.Scaffold452.g1335"/>
</dbReference>
<dbReference type="Pfam" id="PF00646">
    <property type="entry name" value="F-box"/>
    <property type="match status" value="1"/>
</dbReference>
<keyword evidence="2" id="KW-1185">Reference proteome</keyword>
<protein>
    <submittedName>
        <fullName evidence="3">F-box domain-containing protein</fullName>
    </submittedName>
</protein>
<evidence type="ECO:0000313" key="3">
    <source>
        <dbReference type="WBParaSite" id="Csp11.Scaffold452.g1335.t2"/>
    </source>
</evidence>
<reference evidence="3" key="1">
    <citation type="submission" date="2016-11" db="UniProtKB">
        <authorList>
            <consortium name="WormBaseParasite"/>
        </authorList>
    </citation>
    <scope>IDENTIFICATION</scope>
</reference>
<dbReference type="Proteomes" id="UP000095282">
    <property type="component" value="Unplaced"/>
</dbReference>
<evidence type="ECO:0000313" key="2">
    <source>
        <dbReference type="Proteomes" id="UP000095282"/>
    </source>
</evidence>
<sequence length="236" mass="27678">MNLEKKLNDFKISSPNPPPNLCDLPVEIVEMIVKNLNLTRREIVGKVCKTLLEIVNGLKPPRCDDIKITFGPEGCEMKIDRYTIKYGKADEESLNEMLDDLMTLLPDFQLTNFTIRINDTQSYKLFRTLFSKRVPESLKVDTYVLKAFSFRDTAINVTWHYKRDLLSVLEYHEMERLKDDIIKVKVCRTRPPGIVDNVLRARTIEKFMKYFREGQEDIYVDDPILRYIMNSDRSGQ</sequence>
<name>A0A1I7T0W8_9PELO</name>
<dbReference type="eggNOG" id="ENOG502TKE9">
    <property type="taxonomic scope" value="Eukaryota"/>
</dbReference>